<dbReference type="InParanoid" id="A0A1V9XBH9"/>
<dbReference type="SUPFAM" id="SSF88723">
    <property type="entry name" value="PIN domain-like"/>
    <property type="match status" value="1"/>
</dbReference>
<dbReference type="GO" id="GO:0006364">
    <property type="term" value="P:rRNA processing"/>
    <property type="evidence" value="ECO:0007669"/>
    <property type="project" value="UniProtKB-KW"/>
</dbReference>
<dbReference type="FunCoup" id="A0A1V9XBH9">
    <property type="interactions" value="1390"/>
</dbReference>
<feature type="compositionally biased region" description="Basic residues" evidence="5">
    <location>
        <begin position="252"/>
        <end position="264"/>
    </location>
</feature>
<feature type="compositionally biased region" description="Basic residues" evidence="5">
    <location>
        <begin position="206"/>
        <end position="215"/>
    </location>
</feature>
<dbReference type="OrthoDB" id="25675at2759"/>
<feature type="compositionally biased region" description="Basic and acidic residues" evidence="5">
    <location>
        <begin position="232"/>
        <end position="246"/>
    </location>
</feature>
<comment type="caution">
    <text evidence="6">The sequence shown here is derived from an EMBL/GenBank/DDBJ whole genome shotgun (WGS) entry which is preliminary data.</text>
</comment>
<dbReference type="Pfam" id="PF04900">
    <property type="entry name" value="Fcf1"/>
    <property type="match status" value="1"/>
</dbReference>
<keyword evidence="7" id="KW-1185">Reference proteome</keyword>
<dbReference type="CDD" id="cd09866">
    <property type="entry name" value="PIN_Fcf1-Utp23-H"/>
    <property type="match status" value="1"/>
</dbReference>
<sequence>MKINRYKRAQKNLAFYLRHFQLGEKSRYFVLTDGTFCQAALRHRVNIKDQIDKYFRAEVTLCTTQCAVVETQKLSILHGALQIIKHYRIEKCPHSKPVPASNCFLEMNCVRLCCFHDRCPWREVREGNPKKYFVATQDPELAEEIYKLIGVPRLKLRNAITLEDPAAATVDHVNKLTRATTHVTEQQLKTIKQLKEKMNIEDPSKKVKRLRKKPKGPNPLSCLPKKRKKVIRPADSDHDSDARKDSNPPSKTARRKMRLKKMKAIRSAIENDQVRRSLLDARPALETNRAK</sequence>
<keyword evidence="2" id="KW-0690">Ribosome biogenesis</keyword>
<dbReference type="AlphaFoldDB" id="A0A1V9XBH9"/>
<dbReference type="Gene3D" id="3.40.50.1010">
    <property type="entry name" value="5'-nuclease"/>
    <property type="match status" value="1"/>
</dbReference>
<keyword evidence="4" id="KW-0539">Nucleus</keyword>
<evidence type="ECO:0000256" key="3">
    <source>
        <dbReference type="ARBA" id="ARBA00022552"/>
    </source>
</evidence>
<comment type="subcellular location">
    <subcellularLocation>
        <location evidence="1">Nucleus</location>
        <location evidence="1">Nucleolus</location>
    </subcellularLocation>
</comment>
<evidence type="ECO:0000256" key="5">
    <source>
        <dbReference type="SAM" id="MobiDB-lite"/>
    </source>
</evidence>
<dbReference type="STRING" id="418985.A0A1V9XBH9"/>
<evidence type="ECO:0000313" key="7">
    <source>
        <dbReference type="Proteomes" id="UP000192247"/>
    </source>
</evidence>
<dbReference type="Proteomes" id="UP000192247">
    <property type="component" value="Unassembled WGS sequence"/>
</dbReference>
<feature type="region of interest" description="Disordered" evidence="5">
    <location>
        <begin position="201"/>
        <end position="291"/>
    </location>
</feature>
<dbReference type="GO" id="GO:0032040">
    <property type="term" value="C:small-subunit processome"/>
    <property type="evidence" value="ECO:0007669"/>
    <property type="project" value="InterPro"/>
</dbReference>
<gene>
    <name evidence="6" type="ORF">BIW11_11345</name>
</gene>
<evidence type="ECO:0000313" key="6">
    <source>
        <dbReference type="EMBL" id="OQR70877.1"/>
    </source>
</evidence>
<protein>
    <submittedName>
        <fullName evidence="6">rRNA-processing protein UTP23-like</fullName>
    </submittedName>
</protein>
<organism evidence="6 7">
    <name type="scientific">Tropilaelaps mercedesae</name>
    <dbReference type="NCBI Taxonomy" id="418985"/>
    <lineage>
        <taxon>Eukaryota</taxon>
        <taxon>Metazoa</taxon>
        <taxon>Ecdysozoa</taxon>
        <taxon>Arthropoda</taxon>
        <taxon>Chelicerata</taxon>
        <taxon>Arachnida</taxon>
        <taxon>Acari</taxon>
        <taxon>Parasitiformes</taxon>
        <taxon>Mesostigmata</taxon>
        <taxon>Gamasina</taxon>
        <taxon>Dermanyssoidea</taxon>
        <taxon>Laelapidae</taxon>
        <taxon>Tropilaelaps</taxon>
    </lineage>
</organism>
<name>A0A1V9XBH9_9ACAR</name>
<evidence type="ECO:0000256" key="1">
    <source>
        <dbReference type="ARBA" id="ARBA00004604"/>
    </source>
</evidence>
<dbReference type="EMBL" id="MNPL01015880">
    <property type="protein sequence ID" value="OQR70877.1"/>
    <property type="molecule type" value="Genomic_DNA"/>
</dbReference>
<proteinExistence type="predicted"/>
<accession>A0A1V9XBH9</accession>
<dbReference type="PANTHER" id="PTHR12416">
    <property type="entry name" value="RRNA-PROCESSING PROTEIN UTP23 HOMOLOG"/>
    <property type="match status" value="1"/>
</dbReference>
<keyword evidence="3" id="KW-0698">rRNA processing</keyword>
<evidence type="ECO:0000256" key="4">
    <source>
        <dbReference type="ARBA" id="ARBA00023242"/>
    </source>
</evidence>
<reference evidence="6 7" key="1">
    <citation type="journal article" date="2017" name="Gigascience">
        <title>Draft genome of the honey bee ectoparasitic mite, Tropilaelaps mercedesae, is shaped by the parasitic life history.</title>
        <authorList>
            <person name="Dong X."/>
            <person name="Armstrong S.D."/>
            <person name="Xia D."/>
            <person name="Makepeace B.L."/>
            <person name="Darby A.C."/>
            <person name="Kadowaki T."/>
        </authorList>
    </citation>
    <scope>NUCLEOTIDE SEQUENCE [LARGE SCALE GENOMIC DNA]</scope>
    <source>
        <strain evidence="6">Wuxi-XJTLU</strain>
    </source>
</reference>
<dbReference type="InterPro" id="IPR029060">
    <property type="entry name" value="PIN-like_dom_sf"/>
</dbReference>
<evidence type="ECO:0000256" key="2">
    <source>
        <dbReference type="ARBA" id="ARBA00022517"/>
    </source>
</evidence>
<dbReference type="InterPro" id="IPR006984">
    <property type="entry name" value="Fcf1/UTP23"/>
</dbReference>